<dbReference type="EMBL" id="BJWG01000002">
    <property type="protein sequence ID" value="GEL94132.1"/>
    <property type="molecule type" value="Genomic_DNA"/>
</dbReference>
<sequence>MTSTDDRGRTHRVELRAALAWLTHPVTAGALVVLVLNDHLLKRVYGTWWTGKLSDVAGLVLAPALVGVALAAARSWRGSAHRARPDVVADVATIVVGVAFVVVKITALGAATASAAWTAVAGPSVVLRDPTDLLALPALVLGWVVARSSATHPHDRATRRWPLVLPLAVLATAATSSMGAPGTMSVDVTDGVLVVGTGWSEQATSLFSTTDAETWTDLGYVEHTPEPTDSGSPLPTSDPAAATACVPDEPDVCYRATQPETLGVSRSDDGGRTWEPEWSLTDEELSALTARLTDSEPIETLDVAVLPTAAGYRVYAANGGDGLAERDEDGTWTRLGQPYLGDGPAPLPGEAVVRTYPVPLAVLFGALVATIATAVIALPARRRLEDGRTIAIAPGVVAALLALVAVLLDFRLASFGSEIGYTIFGQAVVVLALVGAVVLGLVAIALAGRTLGVGVALGALVGVVTAMVIAWLPGSDAQRVVIGLLVAAMGTAGCAIAVRRLGRGPDEPPVHGPGGPALEPGREPPQP</sequence>
<comment type="caution">
    <text evidence="3">The sequence shown here is derived from an EMBL/GenBank/DDBJ whole genome shotgun (WGS) entry which is preliminary data.</text>
</comment>
<evidence type="ECO:0000256" key="1">
    <source>
        <dbReference type="SAM" id="MobiDB-lite"/>
    </source>
</evidence>
<dbReference type="SUPFAM" id="SSF110296">
    <property type="entry name" value="Oligoxyloglucan reducing end-specific cellobiohydrolase"/>
    <property type="match status" value="1"/>
</dbReference>
<dbReference type="AlphaFoldDB" id="A0A511J809"/>
<organism evidence="3 4">
    <name type="scientific">Cellulomonas composti</name>
    <dbReference type="NCBI Taxonomy" id="266130"/>
    <lineage>
        <taxon>Bacteria</taxon>
        <taxon>Bacillati</taxon>
        <taxon>Actinomycetota</taxon>
        <taxon>Actinomycetes</taxon>
        <taxon>Micrococcales</taxon>
        <taxon>Cellulomonadaceae</taxon>
        <taxon>Cellulomonas</taxon>
    </lineage>
</organism>
<feature type="transmembrane region" description="Helical" evidence="2">
    <location>
        <begin position="133"/>
        <end position="150"/>
    </location>
</feature>
<keyword evidence="2" id="KW-1133">Transmembrane helix</keyword>
<dbReference type="Proteomes" id="UP000321720">
    <property type="component" value="Unassembled WGS sequence"/>
</dbReference>
<feature type="region of interest" description="Disordered" evidence="1">
    <location>
        <begin position="504"/>
        <end position="527"/>
    </location>
</feature>
<feature type="transmembrane region" description="Helical" evidence="2">
    <location>
        <begin position="56"/>
        <end position="76"/>
    </location>
</feature>
<feature type="transmembrane region" description="Helical" evidence="2">
    <location>
        <begin position="390"/>
        <end position="413"/>
    </location>
</feature>
<gene>
    <name evidence="3" type="ORF">CCO02nite_07900</name>
</gene>
<evidence type="ECO:0000313" key="4">
    <source>
        <dbReference type="Proteomes" id="UP000321720"/>
    </source>
</evidence>
<proteinExistence type="predicted"/>
<keyword evidence="2" id="KW-0472">Membrane</keyword>
<keyword evidence="2" id="KW-0812">Transmembrane</keyword>
<feature type="transmembrane region" description="Helical" evidence="2">
    <location>
        <begin position="356"/>
        <end position="378"/>
    </location>
</feature>
<keyword evidence="4" id="KW-1185">Reference proteome</keyword>
<reference evidence="3 4" key="1">
    <citation type="submission" date="2019-07" db="EMBL/GenBank/DDBJ databases">
        <title>Whole genome shotgun sequence of Cellulomonas composti NBRC 100758.</title>
        <authorList>
            <person name="Hosoyama A."/>
            <person name="Uohara A."/>
            <person name="Ohji S."/>
            <person name="Ichikawa N."/>
        </authorList>
    </citation>
    <scope>NUCLEOTIDE SEQUENCE [LARGE SCALE GENOMIC DNA]</scope>
    <source>
        <strain evidence="3 4">NBRC 100758</strain>
    </source>
</reference>
<evidence type="ECO:0000313" key="3">
    <source>
        <dbReference type="EMBL" id="GEL94132.1"/>
    </source>
</evidence>
<dbReference type="OrthoDB" id="3524974at2"/>
<dbReference type="Gene3D" id="2.130.10.10">
    <property type="entry name" value="YVTN repeat-like/Quinoprotein amine dehydrogenase"/>
    <property type="match status" value="1"/>
</dbReference>
<name>A0A511J809_9CELL</name>
<feature type="transmembrane region" description="Helical" evidence="2">
    <location>
        <begin position="419"/>
        <end position="446"/>
    </location>
</feature>
<feature type="transmembrane region" description="Helical" evidence="2">
    <location>
        <begin position="453"/>
        <end position="474"/>
    </location>
</feature>
<protein>
    <submittedName>
        <fullName evidence="3">Uncharacterized protein</fullName>
    </submittedName>
</protein>
<dbReference type="InterPro" id="IPR015943">
    <property type="entry name" value="WD40/YVTN_repeat-like_dom_sf"/>
</dbReference>
<evidence type="ECO:0000256" key="2">
    <source>
        <dbReference type="SAM" id="Phobius"/>
    </source>
</evidence>
<dbReference type="RefSeq" id="WP_146841732.1">
    <property type="nucleotide sequence ID" value="NZ_BJWG01000002.1"/>
</dbReference>
<accession>A0A511J809</accession>
<feature type="transmembrane region" description="Helical" evidence="2">
    <location>
        <begin position="17"/>
        <end position="36"/>
    </location>
</feature>
<feature type="transmembrane region" description="Helical" evidence="2">
    <location>
        <begin position="480"/>
        <end position="498"/>
    </location>
</feature>
<feature type="transmembrane region" description="Helical" evidence="2">
    <location>
        <begin position="88"/>
        <end position="113"/>
    </location>
</feature>
<feature type="transmembrane region" description="Helical" evidence="2">
    <location>
        <begin position="162"/>
        <end position="180"/>
    </location>
</feature>